<dbReference type="Pfam" id="PF02837">
    <property type="entry name" value="Glyco_hydro_2_N"/>
    <property type="match status" value="1"/>
</dbReference>
<dbReference type="STRING" id="1236989.JCM15548_12500"/>
<dbReference type="GO" id="GO:0005975">
    <property type="term" value="P:carbohydrate metabolic process"/>
    <property type="evidence" value="ECO:0007669"/>
    <property type="project" value="InterPro"/>
</dbReference>
<dbReference type="PANTHER" id="PTHR42732:SF1">
    <property type="entry name" value="BETA-MANNOSIDASE"/>
    <property type="match status" value="1"/>
</dbReference>
<reference evidence="3 4" key="1">
    <citation type="journal article" date="2015" name="Microbes Environ.">
        <title>Distribution and evolution of nitrogen fixation genes in the phylum bacteroidetes.</title>
        <authorList>
            <person name="Inoue J."/>
            <person name="Oshima K."/>
            <person name="Suda W."/>
            <person name="Sakamoto M."/>
            <person name="Iino T."/>
            <person name="Noda S."/>
            <person name="Hongoh Y."/>
            <person name="Hattori M."/>
            <person name="Ohkuma M."/>
        </authorList>
    </citation>
    <scope>NUCLEOTIDE SEQUENCE [LARGE SCALE GENOMIC DNA]</scope>
    <source>
        <strain evidence="3">JCM 15548</strain>
    </source>
</reference>
<evidence type="ECO:0000313" key="3">
    <source>
        <dbReference type="EMBL" id="GAO30241.1"/>
    </source>
</evidence>
<protein>
    <submittedName>
        <fullName evidence="3">Beta-galactosidase</fullName>
    </submittedName>
</protein>
<comment type="similarity">
    <text evidence="1">Belongs to the glycosyl hydrolase 2 family.</text>
</comment>
<dbReference type="EMBL" id="BAZW01000020">
    <property type="protein sequence ID" value="GAO30241.1"/>
    <property type="molecule type" value="Genomic_DNA"/>
</dbReference>
<dbReference type="InterPro" id="IPR051913">
    <property type="entry name" value="GH2_Domain-Containing"/>
</dbReference>
<dbReference type="Gene3D" id="2.60.120.260">
    <property type="entry name" value="Galactose-binding domain-like"/>
    <property type="match status" value="1"/>
</dbReference>
<dbReference type="InterPro" id="IPR008979">
    <property type="entry name" value="Galactose-bd-like_sf"/>
</dbReference>
<proteinExistence type="inferred from homology"/>
<evidence type="ECO:0000313" key="4">
    <source>
        <dbReference type="Proteomes" id="UP000032900"/>
    </source>
</evidence>
<dbReference type="InterPro" id="IPR006104">
    <property type="entry name" value="Glyco_hydro_2_N"/>
</dbReference>
<evidence type="ECO:0000256" key="1">
    <source>
        <dbReference type="ARBA" id="ARBA00007401"/>
    </source>
</evidence>
<dbReference type="GO" id="GO:0004553">
    <property type="term" value="F:hydrolase activity, hydrolyzing O-glycosyl compounds"/>
    <property type="evidence" value="ECO:0007669"/>
    <property type="project" value="InterPro"/>
</dbReference>
<name>A0A0E9LYM3_9BACT</name>
<dbReference type="AlphaFoldDB" id="A0A0E9LYM3"/>
<dbReference type="PANTHER" id="PTHR42732">
    <property type="entry name" value="BETA-GALACTOSIDASE"/>
    <property type="match status" value="1"/>
</dbReference>
<accession>A0A0E9LYM3</accession>
<dbReference type="SUPFAM" id="SSF49785">
    <property type="entry name" value="Galactose-binding domain-like"/>
    <property type="match status" value="1"/>
</dbReference>
<feature type="domain" description="Glycosyl hydrolases family 2 sugar binding" evidence="2">
    <location>
        <begin position="67"/>
        <end position="171"/>
    </location>
</feature>
<evidence type="ECO:0000259" key="2">
    <source>
        <dbReference type="Pfam" id="PF02837"/>
    </source>
</evidence>
<gene>
    <name evidence="3" type="ORF">JCM15548_12500</name>
</gene>
<keyword evidence="4" id="KW-1185">Reference proteome</keyword>
<organism evidence="3 4">
    <name type="scientific">Geofilum rubicundum JCM 15548</name>
    <dbReference type="NCBI Taxonomy" id="1236989"/>
    <lineage>
        <taxon>Bacteria</taxon>
        <taxon>Pseudomonadati</taxon>
        <taxon>Bacteroidota</taxon>
        <taxon>Bacteroidia</taxon>
        <taxon>Marinilabiliales</taxon>
        <taxon>Marinilabiliaceae</taxon>
        <taxon>Geofilum</taxon>
    </lineage>
</organism>
<comment type="caution">
    <text evidence="3">The sequence shown here is derived from an EMBL/GenBank/DDBJ whole genome shotgun (WGS) entry which is preliminary data.</text>
</comment>
<sequence>MALILSACSEKKPETLKHTRETLFNDSWEFVKDATPEMISDSTHLTWETVDLPHTAHLEPLVIEDQQWQGNALYRKTFTPAPELNNKHIALHFEGAMQVAEVFINGQKIATNYGGYLPFYVNITPHILMDQENTILVHLNNEDNPQVPPGKPIDQLDFNLFSGIYRNVWLVVKDPLHISDPIGADRVAAGGS</sequence>
<dbReference type="Proteomes" id="UP000032900">
    <property type="component" value="Unassembled WGS sequence"/>
</dbReference>